<evidence type="ECO:0000256" key="2">
    <source>
        <dbReference type="ARBA" id="ARBA00022814"/>
    </source>
</evidence>
<dbReference type="Gene3D" id="2.30.30.30">
    <property type="match status" value="1"/>
</dbReference>
<evidence type="ECO:0000256" key="4">
    <source>
        <dbReference type="ARBA" id="ARBA00023163"/>
    </source>
</evidence>
<evidence type="ECO:0000259" key="9">
    <source>
        <dbReference type="SMART" id="SM00739"/>
    </source>
</evidence>
<keyword evidence="2 5" id="KW-0889">Transcription antitermination</keyword>
<protein>
    <recommendedName>
        <fullName evidence="5 6">Transcription termination/antitermination protein NusG</fullName>
    </recommendedName>
</protein>
<dbReference type="InterPro" id="IPR043425">
    <property type="entry name" value="NusG-like"/>
</dbReference>
<feature type="domain" description="NusG-like N-terminal" evidence="8">
    <location>
        <begin position="2"/>
        <end position="116"/>
    </location>
</feature>
<proteinExistence type="inferred from homology"/>
<keyword evidence="1 5" id="KW-0806">Transcription termination</keyword>
<comment type="similarity">
    <text evidence="5 7">Belongs to the NusG family.</text>
</comment>
<dbReference type="NCBIfam" id="TIGR00922">
    <property type="entry name" value="nusG"/>
    <property type="match status" value="1"/>
</dbReference>
<feature type="domain" description="KOW" evidence="9">
    <location>
        <begin position="128"/>
        <end position="155"/>
    </location>
</feature>
<dbReference type="AlphaFoldDB" id="A0A6C2U555"/>
<dbReference type="GO" id="GO:0006354">
    <property type="term" value="P:DNA-templated transcription elongation"/>
    <property type="evidence" value="ECO:0007669"/>
    <property type="project" value="UniProtKB-UniRule"/>
</dbReference>
<name>A0A6C2U555_PONDE</name>
<dbReference type="SUPFAM" id="SSF82679">
    <property type="entry name" value="N-utilization substance G protein NusG, N-terminal domain"/>
    <property type="match status" value="1"/>
</dbReference>
<evidence type="ECO:0000313" key="10">
    <source>
        <dbReference type="EMBL" id="VGO14671.1"/>
    </source>
</evidence>
<dbReference type="RefSeq" id="WP_136080306.1">
    <property type="nucleotide sequence ID" value="NZ_CAAHFG010000002.1"/>
</dbReference>
<dbReference type="Gene3D" id="3.30.70.940">
    <property type="entry name" value="NusG, N-terminal domain"/>
    <property type="match status" value="1"/>
</dbReference>
<accession>A0A6C2U555</accession>
<evidence type="ECO:0000313" key="11">
    <source>
        <dbReference type="Proteomes" id="UP000366872"/>
    </source>
</evidence>
<keyword evidence="4 5" id="KW-0804">Transcription</keyword>
<evidence type="ECO:0000256" key="1">
    <source>
        <dbReference type="ARBA" id="ARBA00022472"/>
    </source>
</evidence>
<evidence type="ECO:0000259" key="8">
    <source>
        <dbReference type="SMART" id="SM00738"/>
    </source>
</evidence>
<dbReference type="PANTHER" id="PTHR30265">
    <property type="entry name" value="RHO-INTERACTING TRANSCRIPTION TERMINATION FACTOR NUSG"/>
    <property type="match status" value="1"/>
</dbReference>
<dbReference type="SUPFAM" id="SSF50104">
    <property type="entry name" value="Translation proteins SH3-like domain"/>
    <property type="match status" value="1"/>
</dbReference>
<reference evidence="10 11" key="1">
    <citation type="submission" date="2019-04" db="EMBL/GenBank/DDBJ databases">
        <authorList>
            <person name="Van Vliet M D."/>
        </authorList>
    </citation>
    <scope>NUCLEOTIDE SEQUENCE [LARGE SCALE GENOMIC DNA]</scope>
    <source>
        <strain evidence="10 11">F1</strain>
    </source>
</reference>
<dbReference type="InterPro" id="IPR006645">
    <property type="entry name" value="NGN-like_dom"/>
</dbReference>
<evidence type="ECO:0000256" key="7">
    <source>
        <dbReference type="RuleBase" id="RU000538"/>
    </source>
</evidence>
<sequence>MPKQWFILHALSGHELKVQKNIASRVQQEEMEEIIGEVLIPSEKVSEVKQGRKTTVTRKFFPGYLLININLFNDDKSVNASAWTFIQNTPGVIGFLGGERPAPMSDDEVNSIVNQIEEKKEAVAPKVMFEPGETVKVTDGPFMNFSGVIEEVDPERGKLKISVSIFGRSAPVELEYWQVERSAE</sequence>
<dbReference type="InterPro" id="IPR047050">
    <property type="entry name" value="NGN"/>
</dbReference>
<organism evidence="10 11">
    <name type="scientific">Pontiella desulfatans</name>
    <dbReference type="NCBI Taxonomy" id="2750659"/>
    <lineage>
        <taxon>Bacteria</taxon>
        <taxon>Pseudomonadati</taxon>
        <taxon>Kiritimatiellota</taxon>
        <taxon>Kiritimatiellia</taxon>
        <taxon>Kiritimatiellales</taxon>
        <taxon>Pontiellaceae</taxon>
        <taxon>Pontiella</taxon>
    </lineage>
</organism>
<evidence type="ECO:0000256" key="6">
    <source>
        <dbReference type="NCBIfam" id="TIGR00922"/>
    </source>
</evidence>
<gene>
    <name evidence="5 10" type="primary">nusG</name>
    <name evidence="10" type="ORF">PDESU_03238</name>
</gene>
<dbReference type="SMART" id="SM00739">
    <property type="entry name" value="KOW"/>
    <property type="match status" value="1"/>
</dbReference>
<dbReference type="InterPro" id="IPR014722">
    <property type="entry name" value="Rib_uL2_dom2"/>
</dbReference>
<dbReference type="InterPro" id="IPR005824">
    <property type="entry name" value="KOW"/>
</dbReference>
<dbReference type="Pfam" id="PF02357">
    <property type="entry name" value="NusG"/>
    <property type="match status" value="1"/>
</dbReference>
<dbReference type="Proteomes" id="UP000366872">
    <property type="component" value="Unassembled WGS sequence"/>
</dbReference>
<dbReference type="CDD" id="cd09891">
    <property type="entry name" value="NGN_Bact_1"/>
    <property type="match status" value="1"/>
</dbReference>
<dbReference type="GO" id="GO:0031564">
    <property type="term" value="P:transcription antitermination"/>
    <property type="evidence" value="ECO:0007669"/>
    <property type="project" value="UniProtKB-UniRule"/>
</dbReference>
<dbReference type="PRINTS" id="PR00338">
    <property type="entry name" value="NUSGTNSCPFCT"/>
</dbReference>
<dbReference type="GO" id="GO:0005829">
    <property type="term" value="C:cytosol"/>
    <property type="evidence" value="ECO:0007669"/>
    <property type="project" value="TreeGrafter"/>
</dbReference>
<dbReference type="InterPro" id="IPR008991">
    <property type="entry name" value="Translation_prot_SH3-like_sf"/>
</dbReference>
<dbReference type="FunFam" id="2.30.30.30:FF:000002">
    <property type="entry name" value="Transcription termination/antitermination factor NusG"/>
    <property type="match status" value="1"/>
</dbReference>
<keyword evidence="3 5" id="KW-0805">Transcription regulation</keyword>
<dbReference type="PANTHER" id="PTHR30265:SF2">
    <property type="entry name" value="TRANSCRIPTION TERMINATION_ANTITERMINATION PROTEIN NUSG"/>
    <property type="match status" value="1"/>
</dbReference>
<dbReference type="InterPro" id="IPR036735">
    <property type="entry name" value="NGN_dom_sf"/>
</dbReference>
<keyword evidence="11" id="KW-1185">Reference proteome</keyword>
<dbReference type="EMBL" id="CAAHFG010000002">
    <property type="protein sequence ID" value="VGO14671.1"/>
    <property type="molecule type" value="Genomic_DNA"/>
</dbReference>
<dbReference type="GO" id="GO:0032784">
    <property type="term" value="P:regulation of DNA-templated transcription elongation"/>
    <property type="evidence" value="ECO:0007669"/>
    <property type="project" value="InterPro"/>
</dbReference>
<comment type="function">
    <text evidence="5 7">Participates in transcription elongation, termination and antitermination.</text>
</comment>
<dbReference type="GO" id="GO:0006353">
    <property type="term" value="P:DNA-templated transcription termination"/>
    <property type="evidence" value="ECO:0007669"/>
    <property type="project" value="UniProtKB-UniRule"/>
</dbReference>
<dbReference type="HAMAP" id="MF_00948">
    <property type="entry name" value="NusG"/>
    <property type="match status" value="1"/>
</dbReference>
<evidence type="ECO:0000256" key="5">
    <source>
        <dbReference type="HAMAP-Rule" id="MF_00948"/>
    </source>
</evidence>
<dbReference type="InterPro" id="IPR001062">
    <property type="entry name" value="Transcrpt_antiterm_NusG"/>
</dbReference>
<evidence type="ECO:0000256" key="3">
    <source>
        <dbReference type="ARBA" id="ARBA00023015"/>
    </source>
</evidence>
<dbReference type="SMART" id="SM00738">
    <property type="entry name" value="NGN"/>
    <property type="match status" value="1"/>
</dbReference>
<dbReference type="CDD" id="cd06091">
    <property type="entry name" value="KOW_NusG"/>
    <property type="match status" value="1"/>
</dbReference>
<dbReference type="Pfam" id="PF00467">
    <property type="entry name" value="KOW"/>
    <property type="match status" value="1"/>
</dbReference>